<gene>
    <name evidence="8" type="ORF">L9F63_018642</name>
</gene>
<accession>A0AAD8EFH9</accession>
<proteinExistence type="predicted"/>
<evidence type="ECO:0000313" key="8">
    <source>
        <dbReference type="EMBL" id="KAJ9587939.1"/>
    </source>
</evidence>
<organism evidence="8 9">
    <name type="scientific">Diploptera punctata</name>
    <name type="common">Pacific beetle cockroach</name>
    <dbReference type="NCBI Taxonomy" id="6984"/>
    <lineage>
        <taxon>Eukaryota</taxon>
        <taxon>Metazoa</taxon>
        <taxon>Ecdysozoa</taxon>
        <taxon>Arthropoda</taxon>
        <taxon>Hexapoda</taxon>
        <taxon>Insecta</taxon>
        <taxon>Pterygota</taxon>
        <taxon>Neoptera</taxon>
        <taxon>Polyneoptera</taxon>
        <taxon>Dictyoptera</taxon>
        <taxon>Blattodea</taxon>
        <taxon>Blaberoidea</taxon>
        <taxon>Blaberidae</taxon>
        <taxon>Diplopterinae</taxon>
        <taxon>Diploptera</taxon>
    </lineage>
</organism>
<evidence type="ECO:0000256" key="2">
    <source>
        <dbReference type="ARBA" id="ARBA00022603"/>
    </source>
</evidence>
<dbReference type="PROSITE" id="PS51675">
    <property type="entry name" value="SAM_MT_TRM10"/>
    <property type="match status" value="1"/>
</dbReference>
<keyword evidence="4" id="KW-0949">S-adenosyl-L-methionine</keyword>
<dbReference type="InterPro" id="IPR038459">
    <property type="entry name" value="MT_TRM10-typ_sf"/>
</dbReference>
<dbReference type="PANTHER" id="PTHR13563:SF13">
    <property type="entry name" value="TRNA METHYLTRANSFERASE 10 HOMOLOG A"/>
    <property type="match status" value="1"/>
</dbReference>
<dbReference type="CDD" id="cd18101">
    <property type="entry name" value="Trm10euk_A"/>
    <property type="match status" value="1"/>
</dbReference>
<protein>
    <recommendedName>
        <fullName evidence="1">tRNA (guanine(9)-N(1))-methyltransferase</fullName>
        <ecNumber evidence="1">2.1.1.221</ecNumber>
    </recommendedName>
</protein>
<evidence type="ECO:0000256" key="5">
    <source>
        <dbReference type="ARBA" id="ARBA00048434"/>
    </source>
</evidence>
<dbReference type="GO" id="GO:0000049">
    <property type="term" value="F:tRNA binding"/>
    <property type="evidence" value="ECO:0007669"/>
    <property type="project" value="TreeGrafter"/>
</dbReference>
<dbReference type="InterPro" id="IPR028564">
    <property type="entry name" value="MT_TRM10-typ"/>
</dbReference>
<keyword evidence="9" id="KW-1185">Reference proteome</keyword>
<feature type="domain" description="SAM-dependent MTase TRM10-type" evidence="7">
    <location>
        <begin position="91"/>
        <end position="285"/>
    </location>
</feature>
<name>A0AAD8EFH9_DIPPU</name>
<evidence type="ECO:0000259" key="7">
    <source>
        <dbReference type="PROSITE" id="PS51675"/>
    </source>
</evidence>
<dbReference type="EMBL" id="JASPKZ010006047">
    <property type="protein sequence ID" value="KAJ9587939.1"/>
    <property type="molecule type" value="Genomic_DNA"/>
</dbReference>
<feature type="compositionally biased region" description="Polar residues" evidence="6">
    <location>
        <begin position="35"/>
        <end position="44"/>
    </location>
</feature>
<dbReference type="GO" id="GO:0002939">
    <property type="term" value="P:tRNA N1-guanine methylation"/>
    <property type="evidence" value="ECO:0007669"/>
    <property type="project" value="TreeGrafter"/>
</dbReference>
<dbReference type="AlphaFoldDB" id="A0AAD8EFH9"/>
<keyword evidence="2" id="KW-0489">Methyltransferase</keyword>
<dbReference type="InterPro" id="IPR007356">
    <property type="entry name" value="tRNA_m1G_MeTrfase_euk"/>
</dbReference>
<feature type="non-terminal residue" evidence="8">
    <location>
        <position position="325"/>
    </location>
</feature>
<dbReference type="FunFam" id="3.40.1280.30:FF:000001">
    <property type="entry name" value="tRNA methyltransferase 10 homolog A"/>
    <property type="match status" value="1"/>
</dbReference>
<keyword evidence="3" id="KW-0808">Transferase</keyword>
<reference evidence="8" key="1">
    <citation type="journal article" date="2023" name="IScience">
        <title>Live-bearing cockroach genome reveals convergent evolutionary mechanisms linked to viviparity in insects and beyond.</title>
        <authorList>
            <person name="Fouks B."/>
            <person name="Harrison M.C."/>
            <person name="Mikhailova A.A."/>
            <person name="Marchal E."/>
            <person name="English S."/>
            <person name="Carruthers M."/>
            <person name="Jennings E.C."/>
            <person name="Chiamaka E.L."/>
            <person name="Frigard R.A."/>
            <person name="Pippel M."/>
            <person name="Attardo G.M."/>
            <person name="Benoit J.B."/>
            <person name="Bornberg-Bauer E."/>
            <person name="Tobe S.S."/>
        </authorList>
    </citation>
    <scope>NUCLEOTIDE SEQUENCE</scope>
    <source>
        <strain evidence="8">Stay&amp;Tobe</strain>
    </source>
</reference>
<evidence type="ECO:0000256" key="3">
    <source>
        <dbReference type="ARBA" id="ARBA00022679"/>
    </source>
</evidence>
<dbReference type="GO" id="GO:0052905">
    <property type="term" value="F:tRNA (guanosine(9)-N1)-methyltransferase activity"/>
    <property type="evidence" value="ECO:0007669"/>
    <property type="project" value="UniProtKB-EC"/>
</dbReference>
<comment type="caution">
    <text evidence="8">The sequence shown here is derived from an EMBL/GenBank/DDBJ whole genome shotgun (WGS) entry which is preliminary data.</text>
</comment>
<dbReference type="EC" id="2.1.1.221" evidence="1"/>
<evidence type="ECO:0000256" key="4">
    <source>
        <dbReference type="ARBA" id="ARBA00022691"/>
    </source>
</evidence>
<dbReference type="Proteomes" id="UP001233999">
    <property type="component" value="Unassembled WGS sequence"/>
</dbReference>
<feature type="region of interest" description="Disordered" evidence="6">
    <location>
        <begin position="27"/>
        <end position="49"/>
    </location>
</feature>
<evidence type="ECO:0000256" key="1">
    <source>
        <dbReference type="ARBA" id="ARBA00012797"/>
    </source>
</evidence>
<dbReference type="PANTHER" id="PTHR13563">
    <property type="entry name" value="TRNA (GUANINE-9-) METHYLTRANSFERASE"/>
    <property type="match status" value="1"/>
</dbReference>
<comment type="catalytic activity">
    <reaction evidence="5">
        <text>guanosine(9) in tRNA + S-adenosyl-L-methionine = N(1)-methylguanosine(9) in tRNA + S-adenosyl-L-homocysteine + H(+)</text>
        <dbReference type="Rhea" id="RHEA:43156"/>
        <dbReference type="Rhea" id="RHEA-COMP:10367"/>
        <dbReference type="Rhea" id="RHEA-COMP:10368"/>
        <dbReference type="ChEBI" id="CHEBI:15378"/>
        <dbReference type="ChEBI" id="CHEBI:57856"/>
        <dbReference type="ChEBI" id="CHEBI:59789"/>
        <dbReference type="ChEBI" id="CHEBI:73542"/>
        <dbReference type="ChEBI" id="CHEBI:74269"/>
        <dbReference type="EC" id="2.1.1.221"/>
    </reaction>
</comment>
<dbReference type="GO" id="GO:0005654">
    <property type="term" value="C:nucleoplasm"/>
    <property type="evidence" value="ECO:0007669"/>
    <property type="project" value="TreeGrafter"/>
</dbReference>
<reference evidence="8" key="2">
    <citation type="submission" date="2023-05" db="EMBL/GenBank/DDBJ databases">
        <authorList>
            <person name="Fouks B."/>
        </authorList>
    </citation>
    <scope>NUCLEOTIDE SEQUENCE</scope>
    <source>
        <strain evidence="8">Stay&amp;Tobe</strain>
        <tissue evidence="8">Testes</tissue>
    </source>
</reference>
<dbReference type="Gene3D" id="3.40.1280.30">
    <property type="match status" value="1"/>
</dbReference>
<evidence type="ECO:0000313" key="9">
    <source>
        <dbReference type="Proteomes" id="UP001233999"/>
    </source>
</evidence>
<evidence type="ECO:0000256" key="6">
    <source>
        <dbReference type="SAM" id="MobiDB-lite"/>
    </source>
</evidence>
<sequence>MFDDEPAEKKLKTDDIREEMASLHNLGSIEDIDTNDTNNRCSEQLSKRQLKKLKKKEKWLAYKPIKRAKEKEKLKQKKLNARINNVKLGPSKKELKHSKMSDSSCKVHVAIDLSFDDLMNDKEIGKCIKQLLRCYSLNRRAHNPMQFHITSFDGKSKAEMEKHSGYRNWDVNFHSESYTDVFESKDIVYLTSESDNIITSLQDGKVYIIGGLVDHNSQKGLCHQIAQEKGIDHGQLPIGEFIDMKSRKVLTIDHGQFLYEVSTGRSWKEAFLEVLCHLEKELQSTVRHNKENADMHFVYGTKKSILNDEKKKKPKKIKLAIAGDK</sequence>